<organism evidence="2">
    <name type="scientific">mine drainage metagenome</name>
    <dbReference type="NCBI Taxonomy" id="410659"/>
    <lineage>
        <taxon>unclassified sequences</taxon>
        <taxon>metagenomes</taxon>
        <taxon>ecological metagenomes</taxon>
    </lineage>
</organism>
<sequence>MSDQNPKGNTENDDSPDDIIKFSKFISKVMTGITKNLSDMSEHGASPYSFNVKIGLDGMPVVENIQMEPKDKEERKHEAPKEPLVEVLDNGDSLVIVAELKGAKKEEIAVTAKAEEITIAVSNNSTIYSRNISLPILVDPARGKAKYNNGVLEVSLKKRSTKASYAIKVY</sequence>
<dbReference type="InterPro" id="IPR040612">
    <property type="entry name" value="ArsA_HSP20-like"/>
</dbReference>
<proteinExistence type="predicted"/>
<evidence type="ECO:0000313" key="2">
    <source>
        <dbReference type="EMBL" id="EQD48107.1"/>
    </source>
</evidence>
<protein>
    <submittedName>
        <fullName evidence="2">Heat shock protein Hsp20</fullName>
    </submittedName>
</protein>
<gene>
    <name evidence="2" type="ORF">B2A_08122</name>
</gene>
<dbReference type="AlphaFoldDB" id="T0ZU66"/>
<accession>T0ZU66</accession>
<comment type="caution">
    <text evidence="2">The sequence shown here is derived from an EMBL/GenBank/DDBJ whole genome shotgun (WGS) entry which is preliminary data.</text>
</comment>
<dbReference type="SUPFAM" id="SSF49764">
    <property type="entry name" value="HSP20-like chaperones"/>
    <property type="match status" value="1"/>
</dbReference>
<name>T0ZU66_9ZZZZ</name>
<reference evidence="2" key="2">
    <citation type="journal article" date="2014" name="ISME J.">
        <title>Microbial stratification in low pH oxic and suboxic macroscopic growths along an acid mine drainage.</title>
        <authorList>
            <person name="Mendez-Garcia C."/>
            <person name="Mesa V."/>
            <person name="Sprenger R.R."/>
            <person name="Richter M."/>
            <person name="Diez M.S."/>
            <person name="Solano J."/>
            <person name="Bargiela R."/>
            <person name="Golyshina O.V."/>
            <person name="Manteca A."/>
            <person name="Ramos J.L."/>
            <person name="Gallego J.R."/>
            <person name="Llorente I."/>
            <person name="Martins Dos Santos V.A."/>
            <person name="Jensen O.N."/>
            <person name="Pelaez A.I."/>
            <person name="Sanchez J."/>
            <person name="Ferrer M."/>
        </authorList>
    </citation>
    <scope>NUCLEOTIDE SEQUENCE</scope>
</reference>
<dbReference type="CDD" id="cd06464">
    <property type="entry name" value="ACD_sHsps-like"/>
    <property type="match status" value="1"/>
</dbReference>
<dbReference type="Gene3D" id="2.60.40.790">
    <property type="match status" value="1"/>
</dbReference>
<dbReference type="EMBL" id="AUZZ01005844">
    <property type="protein sequence ID" value="EQD48107.1"/>
    <property type="molecule type" value="Genomic_DNA"/>
</dbReference>
<feature type="domain" description="ArsA HSP20-like" evidence="1">
    <location>
        <begin position="92"/>
        <end position="155"/>
    </location>
</feature>
<reference evidence="2" key="1">
    <citation type="submission" date="2013-08" db="EMBL/GenBank/DDBJ databases">
        <authorList>
            <person name="Mendez C."/>
            <person name="Richter M."/>
            <person name="Ferrer M."/>
            <person name="Sanchez J."/>
        </authorList>
    </citation>
    <scope>NUCLEOTIDE SEQUENCE</scope>
</reference>
<dbReference type="Pfam" id="PF17886">
    <property type="entry name" value="ArsA_HSP20"/>
    <property type="match status" value="1"/>
</dbReference>
<keyword evidence="2" id="KW-0346">Stress response</keyword>
<dbReference type="InterPro" id="IPR008978">
    <property type="entry name" value="HSP20-like_chaperone"/>
</dbReference>
<evidence type="ECO:0000259" key="1">
    <source>
        <dbReference type="Pfam" id="PF17886"/>
    </source>
</evidence>